<evidence type="ECO:0000313" key="3">
    <source>
        <dbReference type="Proteomes" id="UP001408356"/>
    </source>
</evidence>
<evidence type="ECO:0000313" key="2">
    <source>
        <dbReference type="EMBL" id="KAK9413637.1"/>
    </source>
</evidence>
<dbReference type="Gene3D" id="3.40.50.1820">
    <property type="entry name" value="alpha/beta hydrolase"/>
    <property type="match status" value="3"/>
</dbReference>
<dbReference type="PANTHER" id="PTHR11559">
    <property type="entry name" value="CARBOXYLESTERASE"/>
    <property type="match status" value="1"/>
</dbReference>
<organism evidence="2 3">
    <name type="scientific">Seiridium unicorne</name>
    <dbReference type="NCBI Taxonomy" id="138068"/>
    <lineage>
        <taxon>Eukaryota</taxon>
        <taxon>Fungi</taxon>
        <taxon>Dikarya</taxon>
        <taxon>Ascomycota</taxon>
        <taxon>Pezizomycotina</taxon>
        <taxon>Sordariomycetes</taxon>
        <taxon>Xylariomycetidae</taxon>
        <taxon>Amphisphaeriales</taxon>
        <taxon>Sporocadaceae</taxon>
        <taxon>Seiridium</taxon>
    </lineage>
</organism>
<sequence length="275" mass="30723">MKALNSPSESKLPVIVWLTDGTFLVGGSTIPYRVPTHWIESDQRQIVVSANCRITIFGFPNAAGLDPQEQNLGLLDQRLGLEWCPDMPRVRNQIMPSGPTLPDLPVPAPNHQHFSFVTQSLGFEGNNSADELEFTRQQPAEDLIGFIKEHTLAGNEPVLSFRPIVDNRGIFGYYEERATSGNFSKLPTATMARHRGLHALVFRFLLNPSGNCSFPNISPGPWERVYHGSDLPLIFGTYSWYRGPSTHLEKMLSKAWQELYLAFAEEGPEGIPKFG</sequence>
<proteinExistence type="predicted"/>
<dbReference type="Proteomes" id="UP001408356">
    <property type="component" value="Unassembled WGS sequence"/>
</dbReference>
<dbReference type="InterPro" id="IPR002018">
    <property type="entry name" value="CarbesteraseB"/>
</dbReference>
<gene>
    <name evidence="2" type="ORF">SUNI508_11718</name>
</gene>
<dbReference type="Pfam" id="PF00135">
    <property type="entry name" value="COesterase"/>
    <property type="match status" value="1"/>
</dbReference>
<dbReference type="EMBL" id="JARVKF010000436">
    <property type="protein sequence ID" value="KAK9413637.1"/>
    <property type="molecule type" value="Genomic_DNA"/>
</dbReference>
<evidence type="ECO:0000259" key="1">
    <source>
        <dbReference type="Pfam" id="PF00135"/>
    </source>
</evidence>
<dbReference type="InterPro" id="IPR050309">
    <property type="entry name" value="Type-B_Carboxylest/Lipase"/>
</dbReference>
<dbReference type="SUPFAM" id="SSF53474">
    <property type="entry name" value="alpha/beta-Hydrolases"/>
    <property type="match status" value="1"/>
</dbReference>
<feature type="domain" description="Carboxylesterase type B" evidence="1">
    <location>
        <begin position="8"/>
        <end position="84"/>
    </location>
</feature>
<dbReference type="InterPro" id="IPR029058">
    <property type="entry name" value="AB_hydrolase_fold"/>
</dbReference>
<keyword evidence="3" id="KW-1185">Reference proteome</keyword>
<comment type="caution">
    <text evidence="2">The sequence shown here is derived from an EMBL/GenBank/DDBJ whole genome shotgun (WGS) entry which is preliminary data.</text>
</comment>
<protein>
    <submittedName>
        <fullName evidence="2">Carboxylesterase type B domain-containing protein</fullName>
    </submittedName>
</protein>
<reference evidence="2 3" key="1">
    <citation type="journal article" date="2024" name="J. Plant Pathol.">
        <title>Sequence and assembly of the genome of Seiridium unicorne, isolate CBS 538.82, causal agent of cypress canker disease.</title>
        <authorList>
            <person name="Scali E."/>
            <person name="Rocca G.D."/>
            <person name="Danti R."/>
            <person name="Garbelotto M."/>
            <person name="Barberini S."/>
            <person name="Baroncelli R."/>
            <person name="Emiliani G."/>
        </authorList>
    </citation>
    <scope>NUCLEOTIDE SEQUENCE [LARGE SCALE GENOMIC DNA]</scope>
    <source>
        <strain evidence="2 3">BM-138-508</strain>
    </source>
</reference>
<name>A0ABR2UGG5_9PEZI</name>
<accession>A0ABR2UGG5</accession>